<evidence type="ECO:0000256" key="4">
    <source>
        <dbReference type="ARBA" id="ARBA00022519"/>
    </source>
</evidence>
<evidence type="ECO:0000313" key="11">
    <source>
        <dbReference type="Proteomes" id="UP000249065"/>
    </source>
</evidence>
<dbReference type="PANTHER" id="PTHR43357:SF4">
    <property type="entry name" value="INNER MEMBRANE ABC TRANSPORTER PERMEASE PROTEIN YDCV"/>
    <property type="match status" value="1"/>
</dbReference>
<dbReference type="Gene3D" id="1.10.3720.10">
    <property type="entry name" value="MetI-like"/>
    <property type="match status" value="1"/>
</dbReference>
<feature type="transmembrane region" description="Helical" evidence="8">
    <location>
        <begin position="234"/>
        <end position="252"/>
    </location>
</feature>
<dbReference type="AlphaFoldDB" id="A0A327M8C1"/>
<keyword evidence="3" id="KW-1003">Cell membrane</keyword>
<feature type="transmembrane region" description="Helical" evidence="8">
    <location>
        <begin position="180"/>
        <end position="199"/>
    </location>
</feature>
<dbReference type="EMBL" id="QLIX01000006">
    <property type="protein sequence ID" value="RAI58969.1"/>
    <property type="molecule type" value="Genomic_DNA"/>
</dbReference>
<evidence type="ECO:0000259" key="9">
    <source>
        <dbReference type="PROSITE" id="PS50928"/>
    </source>
</evidence>
<reference evidence="11" key="1">
    <citation type="submission" date="2018-06" db="EMBL/GenBank/DDBJ databases">
        <authorList>
            <person name="Khan S.A."/>
        </authorList>
    </citation>
    <scope>NUCLEOTIDE SEQUENCE [LARGE SCALE GENOMIC DNA]</scope>
    <source>
        <strain evidence="11">DB-1506</strain>
    </source>
</reference>
<name>A0A327M8C1_9PROT</name>
<comment type="subcellular location">
    <subcellularLocation>
        <location evidence="1">Cell inner membrane</location>
        <topology evidence="1">Multi-pass membrane protein</topology>
    </subcellularLocation>
    <subcellularLocation>
        <location evidence="8">Cell membrane</location>
        <topology evidence="8">Multi-pass membrane protein</topology>
    </subcellularLocation>
</comment>
<dbReference type="GO" id="GO:0005886">
    <property type="term" value="C:plasma membrane"/>
    <property type="evidence" value="ECO:0007669"/>
    <property type="project" value="UniProtKB-SubCell"/>
</dbReference>
<keyword evidence="2 8" id="KW-0813">Transport</keyword>
<keyword evidence="11" id="KW-1185">Reference proteome</keyword>
<feature type="transmembrane region" description="Helical" evidence="8">
    <location>
        <begin position="103"/>
        <end position="124"/>
    </location>
</feature>
<accession>A0A327M8C1</accession>
<keyword evidence="4" id="KW-0997">Cell inner membrane</keyword>
<feature type="transmembrane region" description="Helical" evidence="8">
    <location>
        <begin position="12"/>
        <end position="34"/>
    </location>
</feature>
<evidence type="ECO:0000256" key="1">
    <source>
        <dbReference type="ARBA" id="ARBA00004429"/>
    </source>
</evidence>
<keyword evidence="7 8" id="KW-0472">Membrane</keyword>
<keyword evidence="6 8" id="KW-1133">Transmembrane helix</keyword>
<evidence type="ECO:0000256" key="6">
    <source>
        <dbReference type="ARBA" id="ARBA00022989"/>
    </source>
</evidence>
<gene>
    <name evidence="10" type="ORF">DOO78_10510</name>
</gene>
<dbReference type="OrthoDB" id="7268769at2"/>
<evidence type="ECO:0000256" key="5">
    <source>
        <dbReference type="ARBA" id="ARBA00022692"/>
    </source>
</evidence>
<evidence type="ECO:0000313" key="10">
    <source>
        <dbReference type="EMBL" id="RAI58969.1"/>
    </source>
</evidence>
<dbReference type="PANTHER" id="PTHR43357">
    <property type="entry name" value="INNER MEMBRANE ABC TRANSPORTER PERMEASE PROTEIN YDCV"/>
    <property type="match status" value="1"/>
</dbReference>
<dbReference type="RefSeq" id="WP_111469721.1">
    <property type="nucleotide sequence ID" value="NZ_QLIX01000006.1"/>
</dbReference>
<dbReference type="InterPro" id="IPR000515">
    <property type="entry name" value="MetI-like"/>
</dbReference>
<dbReference type="Pfam" id="PF00528">
    <property type="entry name" value="BPD_transp_1"/>
    <property type="match status" value="1"/>
</dbReference>
<evidence type="ECO:0000256" key="3">
    <source>
        <dbReference type="ARBA" id="ARBA00022475"/>
    </source>
</evidence>
<protein>
    <submittedName>
        <fullName evidence="10">ABC transporter permease</fullName>
    </submittedName>
</protein>
<dbReference type="Proteomes" id="UP000249065">
    <property type="component" value="Unassembled WGS sequence"/>
</dbReference>
<dbReference type="GO" id="GO:0055085">
    <property type="term" value="P:transmembrane transport"/>
    <property type="evidence" value="ECO:0007669"/>
    <property type="project" value="InterPro"/>
</dbReference>
<dbReference type="CDD" id="cd06261">
    <property type="entry name" value="TM_PBP2"/>
    <property type="match status" value="1"/>
</dbReference>
<comment type="similarity">
    <text evidence="8">Belongs to the binding-protein-dependent transport system permease family.</text>
</comment>
<proteinExistence type="inferred from homology"/>
<evidence type="ECO:0000256" key="8">
    <source>
        <dbReference type="RuleBase" id="RU363032"/>
    </source>
</evidence>
<sequence length="262" mass="28362">MTGGHPAGPLARLLAWGTVLYLLLPITIVIPVSLTDRRYLSLPEEGLSLQHYARLFGSEAWLSAIGQSLWIALGATAVAVAAGTLCAIGCWRIGRRSSELVRVLMLLPLIIPGIVYAIGLYRWFGWLDLLDRVLGVTLAHGVTGIPYVVITVSTALAAFDPRLEQAARGMGASLGQTLRWVILPRIAPGIASGAIFAFIHSWDELVLVLFIASRRVLTLPRKIWDGINENLDPTMAAVAVLLILFTILLLALDGMLRARSGR</sequence>
<feature type="domain" description="ABC transmembrane type-1" evidence="9">
    <location>
        <begin position="65"/>
        <end position="253"/>
    </location>
</feature>
<dbReference type="InterPro" id="IPR035906">
    <property type="entry name" value="MetI-like_sf"/>
</dbReference>
<evidence type="ECO:0000256" key="2">
    <source>
        <dbReference type="ARBA" id="ARBA00022448"/>
    </source>
</evidence>
<organism evidence="10 11">
    <name type="scientific">Roseicella frigidaeris</name>
    <dbReference type="NCBI Taxonomy" id="2230885"/>
    <lineage>
        <taxon>Bacteria</taxon>
        <taxon>Pseudomonadati</taxon>
        <taxon>Pseudomonadota</taxon>
        <taxon>Alphaproteobacteria</taxon>
        <taxon>Acetobacterales</taxon>
        <taxon>Roseomonadaceae</taxon>
        <taxon>Roseicella</taxon>
    </lineage>
</organism>
<dbReference type="PROSITE" id="PS50928">
    <property type="entry name" value="ABC_TM1"/>
    <property type="match status" value="1"/>
</dbReference>
<dbReference type="SUPFAM" id="SSF161098">
    <property type="entry name" value="MetI-like"/>
    <property type="match status" value="1"/>
</dbReference>
<evidence type="ECO:0000256" key="7">
    <source>
        <dbReference type="ARBA" id="ARBA00023136"/>
    </source>
</evidence>
<feature type="transmembrane region" description="Helical" evidence="8">
    <location>
        <begin position="69"/>
        <end position="91"/>
    </location>
</feature>
<feature type="transmembrane region" description="Helical" evidence="8">
    <location>
        <begin position="136"/>
        <end position="159"/>
    </location>
</feature>
<comment type="caution">
    <text evidence="10">The sequence shown here is derived from an EMBL/GenBank/DDBJ whole genome shotgun (WGS) entry which is preliminary data.</text>
</comment>
<keyword evidence="5 8" id="KW-0812">Transmembrane</keyword>